<accession>A0A916RD97</accession>
<dbReference type="PANTHER" id="PTHR37953:SF1">
    <property type="entry name" value="UPF0127 PROTEIN MJ1496"/>
    <property type="match status" value="1"/>
</dbReference>
<proteinExistence type="predicted"/>
<organism evidence="1 2">
    <name type="scientific">Pelagibacterium lentulum</name>
    <dbReference type="NCBI Taxonomy" id="2029865"/>
    <lineage>
        <taxon>Bacteria</taxon>
        <taxon>Pseudomonadati</taxon>
        <taxon>Pseudomonadota</taxon>
        <taxon>Alphaproteobacteria</taxon>
        <taxon>Hyphomicrobiales</taxon>
        <taxon>Devosiaceae</taxon>
        <taxon>Pelagibacterium</taxon>
    </lineage>
</organism>
<dbReference type="InterPro" id="IPR038695">
    <property type="entry name" value="Saro_0823-like_sf"/>
</dbReference>
<evidence type="ECO:0000313" key="1">
    <source>
        <dbReference type="EMBL" id="GGA51487.1"/>
    </source>
</evidence>
<sequence length="164" mass="18305">MHHIRAFIFGRQGIALSAFLLLVAAVFAYWALAQGEALAGEDVVVIQTGNGAHRFKVEVVDTDESRARGLMFRQELAPNSGMLFDFLSERPVSFWMQNTYIPLDMLFVLANGEIVRIHENARPHDQTPIPSGQPVRFVLEIPGGRSAELGIAEGDRLEHPRVKR</sequence>
<dbReference type="EMBL" id="BMKB01000003">
    <property type="protein sequence ID" value="GGA51487.1"/>
    <property type="molecule type" value="Genomic_DNA"/>
</dbReference>
<keyword evidence="2" id="KW-1185">Reference proteome</keyword>
<dbReference type="Gene3D" id="2.60.120.1140">
    <property type="entry name" value="Protein of unknown function DUF192"/>
    <property type="match status" value="1"/>
</dbReference>
<dbReference type="InterPro" id="IPR003795">
    <property type="entry name" value="DUF192"/>
</dbReference>
<evidence type="ECO:0000313" key="2">
    <source>
        <dbReference type="Proteomes" id="UP000596977"/>
    </source>
</evidence>
<gene>
    <name evidence="1" type="ORF">GCM10011499_21910</name>
</gene>
<dbReference type="RefSeq" id="WP_244640771.1">
    <property type="nucleotide sequence ID" value="NZ_BMKB01000003.1"/>
</dbReference>
<dbReference type="PANTHER" id="PTHR37953">
    <property type="entry name" value="UPF0127 PROTEIN MJ1496"/>
    <property type="match status" value="1"/>
</dbReference>
<evidence type="ECO:0008006" key="3">
    <source>
        <dbReference type="Google" id="ProtNLM"/>
    </source>
</evidence>
<name>A0A916RD97_9HYPH</name>
<dbReference type="AlphaFoldDB" id="A0A916RD97"/>
<reference evidence="1 2" key="1">
    <citation type="journal article" date="2014" name="Int. J. Syst. Evol. Microbiol.">
        <title>Complete genome sequence of Corynebacterium casei LMG S-19264T (=DSM 44701T), isolated from a smear-ripened cheese.</title>
        <authorList>
            <consortium name="US DOE Joint Genome Institute (JGI-PGF)"/>
            <person name="Walter F."/>
            <person name="Albersmeier A."/>
            <person name="Kalinowski J."/>
            <person name="Ruckert C."/>
        </authorList>
    </citation>
    <scope>NUCLEOTIDE SEQUENCE [LARGE SCALE GENOMIC DNA]</scope>
    <source>
        <strain evidence="1 2">CGMCC 1.15896</strain>
    </source>
</reference>
<dbReference type="Proteomes" id="UP000596977">
    <property type="component" value="Unassembled WGS sequence"/>
</dbReference>
<protein>
    <recommendedName>
        <fullName evidence="3">DUF192 domain-containing protein</fullName>
    </recommendedName>
</protein>
<comment type="caution">
    <text evidence="1">The sequence shown here is derived from an EMBL/GenBank/DDBJ whole genome shotgun (WGS) entry which is preliminary data.</text>
</comment>
<dbReference type="Pfam" id="PF02643">
    <property type="entry name" value="DUF192"/>
    <property type="match status" value="1"/>
</dbReference>